<comment type="caution">
    <text evidence="1">The sequence shown here is derived from an EMBL/GenBank/DDBJ whole genome shotgun (WGS) entry which is preliminary data.</text>
</comment>
<evidence type="ECO:0000313" key="1">
    <source>
        <dbReference type="EMBL" id="KAL0465332.1"/>
    </source>
</evidence>
<gene>
    <name evidence="1" type="ORF">QR685DRAFT_601307</name>
</gene>
<dbReference type="EMBL" id="JAVLET010000017">
    <property type="protein sequence ID" value="KAL0465332.1"/>
    <property type="molecule type" value="Genomic_DNA"/>
</dbReference>
<organism evidence="1 2">
    <name type="scientific">Neurospora intermedia</name>
    <dbReference type="NCBI Taxonomy" id="5142"/>
    <lineage>
        <taxon>Eukaryota</taxon>
        <taxon>Fungi</taxon>
        <taxon>Dikarya</taxon>
        <taxon>Ascomycota</taxon>
        <taxon>Pezizomycotina</taxon>
        <taxon>Sordariomycetes</taxon>
        <taxon>Sordariomycetidae</taxon>
        <taxon>Sordariales</taxon>
        <taxon>Sordariaceae</taxon>
        <taxon>Neurospora</taxon>
    </lineage>
</organism>
<name>A0ABR3CY24_NEUIN</name>
<reference evidence="1 2" key="1">
    <citation type="submission" date="2023-09" db="EMBL/GenBank/DDBJ databases">
        <title>Multi-omics analysis of a traditional fermented food reveals byproduct-associated fungal strains for waste-to-food upcycling.</title>
        <authorList>
            <consortium name="Lawrence Berkeley National Laboratory"/>
            <person name="Rekdal V.M."/>
            <person name="Villalobos-Escobedo J.M."/>
            <person name="Rodriguez-Valeron N."/>
            <person name="Garcia M.O."/>
            <person name="Vasquez D.P."/>
            <person name="Damayanti I."/>
            <person name="Sorensen P.M."/>
            <person name="Baidoo E.E."/>
            <person name="De Carvalho A.C."/>
            <person name="Riley R."/>
            <person name="Lipzen A."/>
            <person name="He G."/>
            <person name="Yan M."/>
            <person name="Haridas S."/>
            <person name="Daum C."/>
            <person name="Yoshinaga Y."/>
            <person name="Ng V."/>
            <person name="Grigoriev I.V."/>
            <person name="Munk R."/>
            <person name="Nuraida L."/>
            <person name="Wijaya C.H."/>
            <person name="Morales P.-C."/>
            <person name="Keasling J.D."/>
        </authorList>
    </citation>
    <scope>NUCLEOTIDE SEQUENCE [LARGE SCALE GENOMIC DNA]</scope>
    <source>
        <strain evidence="1 2">FGSC 2613</strain>
    </source>
</reference>
<proteinExistence type="predicted"/>
<sequence>MCLVQGRHDLGPGLMLGYVRIPTTLEVTVKVQVLYSVSVIADAEIGVEARAPLTSRYPAMVTIQHPASQGPEIEPATPKRPSVTFGLENVRYLAARLSFVAHSQLSSNTCLLVYNDQPSFLGSIISHIVFPSSTGLSNGVAQEMPSRILSRLVSPS</sequence>
<dbReference type="Proteomes" id="UP001451303">
    <property type="component" value="Unassembled WGS sequence"/>
</dbReference>
<keyword evidence="2" id="KW-1185">Reference proteome</keyword>
<evidence type="ECO:0000313" key="2">
    <source>
        <dbReference type="Proteomes" id="UP001451303"/>
    </source>
</evidence>
<protein>
    <submittedName>
        <fullName evidence="1">Uncharacterized protein</fullName>
    </submittedName>
</protein>
<accession>A0ABR3CY24</accession>